<feature type="compositionally biased region" description="Basic and acidic residues" evidence="2">
    <location>
        <begin position="331"/>
        <end position="344"/>
    </location>
</feature>
<feature type="compositionally biased region" description="Low complexity" evidence="2">
    <location>
        <begin position="634"/>
        <end position="645"/>
    </location>
</feature>
<keyword evidence="1" id="KW-0521">NADP</keyword>
<dbReference type="InterPro" id="IPR002347">
    <property type="entry name" value="SDR_fam"/>
</dbReference>
<comment type="caution">
    <text evidence="4">The sequence shown here is derived from an EMBL/GenBank/DDBJ whole genome shotgun (WGS) entry which is preliminary data.</text>
</comment>
<dbReference type="PANTHER" id="PTHR39394">
    <property type="entry name" value="YALI0E31793P"/>
    <property type="match status" value="1"/>
</dbReference>
<dbReference type="PRINTS" id="PR00081">
    <property type="entry name" value="GDHRDH"/>
</dbReference>
<dbReference type="AlphaFoldDB" id="A0A161VFW9"/>
<evidence type="ECO:0000256" key="2">
    <source>
        <dbReference type="SAM" id="MobiDB-lite"/>
    </source>
</evidence>
<dbReference type="SUPFAM" id="SSF51735">
    <property type="entry name" value="NAD(P)-binding Rossmann-fold domains"/>
    <property type="match status" value="1"/>
</dbReference>
<protein>
    <recommendedName>
        <fullName evidence="3">DnaJ homologue subfamily C member 28 conserved domain-containing protein</fullName>
    </recommendedName>
</protein>
<organism evidence="4 5">
    <name type="scientific">Colletotrichum incanum</name>
    <name type="common">Soybean anthracnose fungus</name>
    <dbReference type="NCBI Taxonomy" id="1573173"/>
    <lineage>
        <taxon>Eukaryota</taxon>
        <taxon>Fungi</taxon>
        <taxon>Dikarya</taxon>
        <taxon>Ascomycota</taxon>
        <taxon>Pezizomycotina</taxon>
        <taxon>Sordariomycetes</taxon>
        <taxon>Hypocreomycetidae</taxon>
        <taxon>Glomerellales</taxon>
        <taxon>Glomerellaceae</taxon>
        <taxon>Colletotrichum</taxon>
        <taxon>Colletotrichum spaethianum species complex</taxon>
    </lineage>
</organism>
<dbReference type="EMBL" id="LFIW01002472">
    <property type="protein sequence ID" value="KZL69874.1"/>
    <property type="molecule type" value="Genomic_DNA"/>
</dbReference>
<evidence type="ECO:0000313" key="5">
    <source>
        <dbReference type="Proteomes" id="UP000076584"/>
    </source>
</evidence>
<dbReference type="Pfam" id="PF00106">
    <property type="entry name" value="adh_short"/>
    <property type="match status" value="1"/>
</dbReference>
<feature type="compositionally biased region" description="Low complexity" evidence="2">
    <location>
        <begin position="653"/>
        <end position="665"/>
    </location>
</feature>
<evidence type="ECO:0000256" key="1">
    <source>
        <dbReference type="ARBA" id="ARBA00022857"/>
    </source>
</evidence>
<feature type="region of interest" description="Disordered" evidence="2">
    <location>
        <begin position="605"/>
        <end position="683"/>
    </location>
</feature>
<evidence type="ECO:0000259" key="3">
    <source>
        <dbReference type="Pfam" id="PF09350"/>
    </source>
</evidence>
<accession>A0A161VFW9</accession>
<dbReference type="InterPro" id="IPR036291">
    <property type="entry name" value="NAD(P)-bd_dom_sf"/>
</dbReference>
<dbReference type="PANTHER" id="PTHR39394:SF1">
    <property type="entry name" value="DNAJ HOMOLOGUE SUBFAMILY C MEMBER 28 CONSERVED DOMAIN-CONTAINING PROTEIN"/>
    <property type="match status" value="1"/>
</dbReference>
<dbReference type="STRING" id="1573173.A0A161VFW9"/>
<feature type="compositionally biased region" description="Polar residues" evidence="2">
    <location>
        <begin position="407"/>
        <end position="422"/>
    </location>
</feature>
<gene>
    <name evidence="4" type="ORF">CI238_10756</name>
</gene>
<dbReference type="Gene3D" id="3.40.50.720">
    <property type="entry name" value="NAD(P)-binding Rossmann-like Domain"/>
    <property type="match status" value="1"/>
</dbReference>
<dbReference type="InterPro" id="IPR020904">
    <property type="entry name" value="Sc_DH/Rdtase_CS"/>
</dbReference>
<feature type="compositionally biased region" description="Basic and acidic residues" evidence="2">
    <location>
        <begin position="612"/>
        <end position="626"/>
    </location>
</feature>
<name>A0A161VFW9_COLIC</name>
<dbReference type="InterPro" id="IPR018961">
    <property type="entry name" value="DnaJ_homolog_subfam-C_membr-28"/>
</dbReference>
<dbReference type="Pfam" id="PF09350">
    <property type="entry name" value="DJC28_CD"/>
    <property type="match status" value="1"/>
</dbReference>
<dbReference type="PROSITE" id="PS00061">
    <property type="entry name" value="ADH_SHORT"/>
    <property type="match status" value="1"/>
</dbReference>
<feature type="region of interest" description="Disordered" evidence="2">
    <location>
        <begin position="311"/>
        <end position="344"/>
    </location>
</feature>
<reference evidence="4 5" key="1">
    <citation type="submission" date="2015-06" db="EMBL/GenBank/DDBJ databases">
        <title>Survival trade-offs in plant roots during colonization by closely related pathogenic and mutualistic fungi.</title>
        <authorList>
            <person name="Hacquard S."/>
            <person name="Kracher B."/>
            <person name="Hiruma K."/>
            <person name="Weinman A."/>
            <person name="Muench P."/>
            <person name="Garrido Oter R."/>
            <person name="Ver Loren van Themaat E."/>
            <person name="Dallerey J.-F."/>
            <person name="Damm U."/>
            <person name="Henrissat B."/>
            <person name="Lespinet O."/>
            <person name="Thon M."/>
            <person name="Kemen E."/>
            <person name="McHardy A.C."/>
            <person name="Schulze-Lefert P."/>
            <person name="O'Connell R.J."/>
        </authorList>
    </citation>
    <scope>NUCLEOTIDE SEQUENCE [LARGE SCALE GENOMIC DNA]</scope>
    <source>
        <strain evidence="4 5">MAFF 238704</strain>
    </source>
</reference>
<feature type="region of interest" description="Disordered" evidence="2">
    <location>
        <begin position="398"/>
        <end position="422"/>
    </location>
</feature>
<feature type="domain" description="DnaJ homologue subfamily C member 28 conserved" evidence="3">
    <location>
        <begin position="518"/>
        <end position="586"/>
    </location>
</feature>
<evidence type="ECO:0000313" key="4">
    <source>
        <dbReference type="EMBL" id="KZL69874.1"/>
    </source>
</evidence>
<dbReference type="Proteomes" id="UP000076584">
    <property type="component" value="Unassembled WGS sequence"/>
</dbReference>
<sequence length="796" mass="89081">MALPYNRVLLVGATSGIGAALADKLVENGTFVIAAGRRKENLDEFVARHGTDKAAAAVVDILKLESIPDFAAFIVKNHPDLDCVFLNDGVQRGVDFTKAELVDLDVVYDELLANYLSHVHLTKAFLPHLSNQGKPTALLYTTSQLGLTPMKRCPNYSSSKAAMHSFILALRAQLKDASSNVKIIEVYPPAVQTELHDAKHQPDLKNGHAIGIPVDEFADEVYQRWVAGEEQIPVGTAKPMFEAFENKRQEYFESFNDKMDKVLPCSSHQHRQKPGISNMATNLARTPFMCGRCLRSNGRIDIRIHSTRRFYSSDRSPEAAEASPSDQSNDEPQKEKGAMSRRLEEATEEALLTGGRAGRRAVEDAGFSEELRERLLDKVQTAQFRSKYASAFAEASMPSAAGDGTRSMATAQPWTGEESQSDTVLRMLDDARKPLKPEMRGKFQIPPVDIRIRKEPKIHPGQRAADARERASTYTGMGLKEGNGLSEKEREEMRQEFRDRFAAAARAVPNTISGLESLANERIEDAIARGQFKNIPRGKGVERDTRADNPFIDTTEYIMNKMIKRQEIVPPWIEKQQELAKAAGVFRARMRNDWRRHVARMISSRGGSLEEQMQRAEDYARAEERHNPRKKNSDSISVSTSTTDDPVMVKMRQQAAEAADAQKPASDLASKESTRPPVQPFRDSDWLATERSYMTLAVENLNAITRSYNLMAPELAKKPYFSLERELAACYADVAPLVAETIRERATRPAKSLFDSAGAGTKTVFDRFAKEGTSAKIYDSRTPHYGFKEMWRDLWT</sequence>
<keyword evidence="5" id="KW-1185">Reference proteome</keyword>
<proteinExistence type="predicted"/>